<dbReference type="OrthoDB" id="9814320at2"/>
<dbReference type="InterPro" id="IPR013324">
    <property type="entry name" value="RNA_pol_sigma_r3/r4-like"/>
</dbReference>
<accession>A0A401LEN8</accession>
<gene>
    <name evidence="1" type="ORF">KGMB03357_15750</name>
</gene>
<keyword evidence="2" id="KW-1185">Reference proteome</keyword>
<reference evidence="1 2" key="1">
    <citation type="submission" date="2018-10" db="EMBL/GenBank/DDBJ databases">
        <title>Draft Genome Sequence of Anaerotignum sp. KCTC 15736.</title>
        <authorList>
            <person name="Choi S.H."/>
            <person name="Kim J.S."/>
            <person name="Kang S.W."/>
            <person name="Lee J.S."/>
            <person name="Park S.H."/>
        </authorList>
    </citation>
    <scope>NUCLEOTIDE SEQUENCE [LARGE SCALE GENOMIC DNA]</scope>
    <source>
        <strain evidence="1 2">KCTC 15736</strain>
    </source>
</reference>
<name>A0A401LEN8_9FIRM</name>
<evidence type="ECO:0008006" key="3">
    <source>
        <dbReference type="Google" id="ProtNLM"/>
    </source>
</evidence>
<dbReference type="SUPFAM" id="SSF88659">
    <property type="entry name" value="Sigma3 and sigma4 domains of RNA polymerase sigma factors"/>
    <property type="match status" value="1"/>
</dbReference>
<sequence>MNNDGKKYFIKIKGALVEVTDEIYIAYYEMECKEKYMVEKDKAHGLLYYDSWDTEDTRGIDYIMDSTVNVEEEAIRTVIASDIWSYVAQIDDKYHICEGIAKGTTEIEIAKVANVTQQAIHKNKKRVFNSLKTIIEKILKFGC</sequence>
<protein>
    <recommendedName>
        <fullName evidence="3">RNA polymerase sigma-70 region 4 domain-containing protein</fullName>
    </recommendedName>
</protein>
<dbReference type="AlphaFoldDB" id="A0A401LEN8"/>
<dbReference type="EMBL" id="BHVZ01000004">
    <property type="protein sequence ID" value="GCB29914.1"/>
    <property type="molecule type" value="Genomic_DNA"/>
</dbReference>
<proteinExistence type="predicted"/>
<dbReference type="Proteomes" id="UP000287361">
    <property type="component" value="Unassembled WGS sequence"/>
</dbReference>
<evidence type="ECO:0000313" key="2">
    <source>
        <dbReference type="Proteomes" id="UP000287361"/>
    </source>
</evidence>
<evidence type="ECO:0000313" key="1">
    <source>
        <dbReference type="EMBL" id="GCB29914.1"/>
    </source>
</evidence>
<comment type="caution">
    <text evidence="1">The sequence shown here is derived from an EMBL/GenBank/DDBJ whole genome shotgun (WGS) entry which is preliminary data.</text>
</comment>
<organism evidence="1 2">
    <name type="scientific">Anaerotignum faecicola</name>
    <dbReference type="NCBI Taxonomy" id="2358141"/>
    <lineage>
        <taxon>Bacteria</taxon>
        <taxon>Bacillati</taxon>
        <taxon>Bacillota</taxon>
        <taxon>Clostridia</taxon>
        <taxon>Lachnospirales</taxon>
        <taxon>Anaerotignaceae</taxon>
        <taxon>Anaerotignum</taxon>
    </lineage>
</organism>